<dbReference type="EMBL" id="KC330684">
    <property type="protein sequence ID" value="AGE61136.1"/>
    <property type="molecule type" value="Genomic_DNA"/>
</dbReference>
<dbReference type="KEGG" id="vg:14697470"/>
<keyword evidence="2" id="KW-1185">Reference proteome</keyword>
<dbReference type="RefSeq" id="YP_007517531.1">
    <property type="nucleotide sequence ID" value="NC_020478.1"/>
</dbReference>
<dbReference type="Proteomes" id="UP000011289">
    <property type="component" value="Segment"/>
</dbReference>
<evidence type="ECO:0000313" key="1">
    <source>
        <dbReference type="EMBL" id="AGE61136.1"/>
    </source>
</evidence>
<dbReference type="GeneID" id="14697470"/>
<gene>
    <name evidence="1" type="ORF">ANDROMEDA_66</name>
</gene>
<evidence type="ECO:0008006" key="3">
    <source>
        <dbReference type="Google" id="ProtNLM"/>
    </source>
</evidence>
<reference evidence="1 2" key="1">
    <citation type="journal article" date="2013" name="Virology">
        <title>Genomic characterization of six novel Bacillus pumilus bacteriophages.</title>
        <authorList>
            <person name="Lorenz L."/>
            <person name="Lins B."/>
            <person name="Barrett J."/>
            <person name="Montgomery A."/>
            <person name="Trapani S."/>
            <person name="Schindler A."/>
            <person name="Christie G.E."/>
            <person name="Cresawn S.G."/>
            <person name="Temple L."/>
        </authorList>
    </citation>
    <scope>NUCLEOTIDE SEQUENCE [LARGE SCALE GENOMIC DNA]</scope>
</reference>
<sequence length="62" mass="7177">MLNDVGYGTMKINEFNEAIFYNYNGRYTWYVKHKNGSVSKPSDKTYGTIEEAKEVAKKIYNG</sequence>
<proteinExistence type="predicted"/>
<accession>M1IF71</accession>
<protein>
    <recommendedName>
        <fullName evidence="3">DUF1508 domain-containing protein</fullName>
    </recommendedName>
</protein>
<evidence type="ECO:0000313" key="2">
    <source>
        <dbReference type="Proteomes" id="UP000011289"/>
    </source>
</evidence>
<organism evidence="1 2">
    <name type="scientific">Bacillus phage Andromeda</name>
    <dbReference type="NCBI Taxonomy" id="2880537"/>
    <lineage>
        <taxon>Viruses</taxon>
        <taxon>Duplodnaviria</taxon>
        <taxon>Heunggongvirae</taxon>
        <taxon>Uroviricota</taxon>
        <taxon>Caudoviricetes</taxon>
        <taxon>Ehrlichviridae</taxon>
        <taxon>Andromedavirus</taxon>
        <taxon>Andromedavirus andromeda</taxon>
    </lineage>
</organism>
<name>M1IF71_9CAUD</name>